<keyword evidence="7" id="KW-1185">Reference proteome</keyword>
<feature type="transmembrane region" description="Helical" evidence="5">
    <location>
        <begin position="183"/>
        <end position="205"/>
    </location>
</feature>
<accession>C0GFP1</accession>
<evidence type="ECO:0000256" key="3">
    <source>
        <dbReference type="ARBA" id="ARBA00022989"/>
    </source>
</evidence>
<feature type="transmembrane region" description="Helical" evidence="5">
    <location>
        <begin position="12"/>
        <end position="30"/>
    </location>
</feature>
<feature type="transmembrane region" description="Helical" evidence="5">
    <location>
        <begin position="211"/>
        <end position="232"/>
    </location>
</feature>
<dbReference type="InterPro" id="IPR004695">
    <property type="entry name" value="SLAC1/Mae1/Ssu1/TehA"/>
</dbReference>
<comment type="subcellular location">
    <subcellularLocation>
        <location evidence="1">Membrane</location>
        <topology evidence="1">Multi-pass membrane protein</topology>
    </subcellularLocation>
</comment>
<dbReference type="OrthoDB" id="309023at2"/>
<dbReference type="GO" id="GO:0046583">
    <property type="term" value="F:monoatomic cation efflux transmembrane transporter activity"/>
    <property type="evidence" value="ECO:0007669"/>
    <property type="project" value="TreeGrafter"/>
</dbReference>
<evidence type="ECO:0000313" key="6">
    <source>
        <dbReference type="EMBL" id="EEG78001.1"/>
    </source>
</evidence>
<feature type="transmembrane region" description="Helical" evidence="5">
    <location>
        <begin position="155"/>
        <end position="176"/>
    </location>
</feature>
<dbReference type="InterPro" id="IPR052951">
    <property type="entry name" value="Tellurite_res_ion_channel"/>
</dbReference>
<sequence length="326" mass="35388">MGKVIQKIPIPIAGLMLGMAALGNLLGAYGSAYRNIFGLLAGVIFVLLVSKFVTTPQCLREGFDNPVVASVTPTFSMGIMLLSTYLLPYTYSVAYGVWLFGVLLHIGLIAYFTKRYIVGFNIKKVFPSYFIVYVGIVVASVTAPAYNLLALGQALFWFGFAANLVLLPIVFYRFFIIKEIPEAALPTTIIFAAPTSLCLAGYLNSFPEKNMAVLGFLVSLSLLLIVFALSYLPKLLKLQFYPSYSAFTFPIVISAIGMKGANAAFIAGGLQLPLLVHVATFLEVIAVLLVVYVFARYIGHLLPLRQVATQQVPIPSPKTNNGSTSI</sequence>
<evidence type="ECO:0000313" key="7">
    <source>
        <dbReference type="Proteomes" id="UP000006443"/>
    </source>
</evidence>
<dbReference type="CDD" id="cd09325">
    <property type="entry name" value="TDT_C4-dicarb_trans"/>
    <property type="match status" value="1"/>
</dbReference>
<evidence type="ECO:0000256" key="4">
    <source>
        <dbReference type="ARBA" id="ARBA00023136"/>
    </source>
</evidence>
<dbReference type="PANTHER" id="PTHR37955">
    <property type="entry name" value="TELLURITE RESISTANCE PROTEIN TEHA"/>
    <property type="match status" value="1"/>
</dbReference>
<dbReference type="Pfam" id="PF03595">
    <property type="entry name" value="SLAC1"/>
    <property type="match status" value="1"/>
</dbReference>
<feature type="transmembrane region" description="Helical" evidence="5">
    <location>
        <begin position="66"/>
        <end position="87"/>
    </location>
</feature>
<reference evidence="6 7" key="1">
    <citation type="submission" date="2009-02" db="EMBL/GenBank/DDBJ databases">
        <title>Sequencing of the draft genome and assembly of Dethiobacter alkaliphilus AHT 1.</title>
        <authorList>
            <consortium name="US DOE Joint Genome Institute (JGI-PGF)"/>
            <person name="Lucas S."/>
            <person name="Copeland A."/>
            <person name="Lapidus A."/>
            <person name="Glavina del Rio T."/>
            <person name="Dalin E."/>
            <person name="Tice H."/>
            <person name="Bruce D."/>
            <person name="Goodwin L."/>
            <person name="Pitluck S."/>
            <person name="Larimer F."/>
            <person name="Land M.L."/>
            <person name="Hauser L."/>
            <person name="Muyzer G."/>
        </authorList>
    </citation>
    <scope>NUCLEOTIDE SEQUENCE [LARGE SCALE GENOMIC DNA]</scope>
    <source>
        <strain evidence="6 7">AHT 1</strain>
    </source>
</reference>
<feature type="transmembrane region" description="Helical" evidence="5">
    <location>
        <begin position="93"/>
        <end position="113"/>
    </location>
</feature>
<keyword evidence="2 5" id="KW-0812">Transmembrane</keyword>
<comment type="caution">
    <text evidence="6">The sequence shown here is derived from an EMBL/GenBank/DDBJ whole genome shotgun (WGS) entry which is preliminary data.</text>
</comment>
<dbReference type="AlphaFoldDB" id="C0GFP1"/>
<dbReference type="Gene3D" id="1.50.10.150">
    <property type="entry name" value="Voltage-dependent anion channel"/>
    <property type="match status" value="1"/>
</dbReference>
<organism evidence="6 7">
    <name type="scientific">Dethiobacter alkaliphilus AHT 1</name>
    <dbReference type="NCBI Taxonomy" id="555088"/>
    <lineage>
        <taxon>Bacteria</taxon>
        <taxon>Bacillati</taxon>
        <taxon>Bacillota</taxon>
        <taxon>Dethiobacteria</taxon>
        <taxon>Dethiobacterales</taxon>
        <taxon>Dethiobacteraceae</taxon>
        <taxon>Dethiobacter</taxon>
    </lineage>
</organism>
<protein>
    <submittedName>
        <fullName evidence="6">C4-dicarboxylate transporter/malic acid transport protein</fullName>
    </submittedName>
</protein>
<dbReference type="PANTHER" id="PTHR37955:SF1">
    <property type="entry name" value="DEP DOMAIN-CONTAINING PROTEIN"/>
    <property type="match status" value="1"/>
</dbReference>
<feature type="transmembrane region" description="Helical" evidence="5">
    <location>
        <begin position="244"/>
        <end position="268"/>
    </location>
</feature>
<feature type="transmembrane region" description="Helical" evidence="5">
    <location>
        <begin position="36"/>
        <end position="54"/>
    </location>
</feature>
<dbReference type="EMBL" id="ACJM01000005">
    <property type="protein sequence ID" value="EEG78001.1"/>
    <property type="molecule type" value="Genomic_DNA"/>
</dbReference>
<evidence type="ECO:0000256" key="1">
    <source>
        <dbReference type="ARBA" id="ARBA00004141"/>
    </source>
</evidence>
<dbReference type="eggNOG" id="COG1275">
    <property type="taxonomic scope" value="Bacteria"/>
</dbReference>
<dbReference type="InterPro" id="IPR038665">
    <property type="entry name" value="Voltage-dep_anion_channel_sf"/>
</dbReference>
<name>C0GFP1_DETAL</name>
<feature type="transmembrane region" description="Helical" evidence="5">
    <location>
        <begin position="274"/>
        <end position="295"/>
    </location>
</feature>
<dbReference type="GO" id="GO:0005886">
    <property type="term" value="C:plasma membrane"/>
    <property type="evidence" value="ECO:0007669"/>
    <property type="project" value="TreeGrafter"/>
</dbReference>
<feature type="transmembrane region" description="Helical" evidence="5">
    <location>
        <begin position="125"/>
        <end position="149"/>
    </location>
</feature>
<evidence type="ECO:0000256" key="2">
    <source>
        <dbReference type="ARBA" id="ARBA00022692"/>
    </source>
</evidence>
<dbReference type="RefSeq" id="WP_008515946.1">
    <property type="nucleotide sequence ID" value="NZ_ACJM01000005.1"/>
</dbReference>
<dbReference type="STRING" id="555088.DealDRAFT_1300"/>
<evidence type="ECO:0000256" key="5">
    <source>
        <dbReference type="SAM" id="Phobius"/>
    </source>
</evidence>
<gene>
    <name evidence="6" type="ORF">DealDRAFT_1300</name>
</gene>
<keyword evidence="4 5" id="KW-0472">Membrane</keyword>
<keyword evidence="3 5" id="KW-1133">Transmembrane helix</keyword>
<proteinExistence type="predicted"/>
<dbReference type="Proteomes" id="UP000006443">
    <property type="component" value="Unassembled WGS sequence"/>
</dbReference>